<accession>A0A7W4PPG9</accession>
<feature type="coiled-coil region" evidence="1">
    <location>
        <begin position="167"/>
        <end position="194"/>
    </location>
</feature>
<dbReference type="AlphaFoldDB" id="A0A7W4PPG9"/>
<dbReference type="Proteomes" id="UP000540556">
    <property type="component" value="Unassembled WGS sequence"/>
</dbReference>
<evidence type="ECO:0000313" key="3">
    <source>
        <dbReference type="EMBL" id="MBB2203619.1"/>
    </source>
</evidence>
<evidence type="ECO:0000313" key="4">
    <source>
        <dbReference type="Proteomes" id="UP000540556"/>
    </source>
</evidence>
<feature type="region of interest" description="Disordered" evidence="2">
    <location>
        <begin position="110"/>
        <end position="137"/>
    </location>
</feature>
<dbReference type="EMBL" id="JABEQK010000001">
    <property type="protein sequence ID" value="MBB2203619.1"/>
    <property type="molecule type" value="Genomic_DNA"/>
</dbReference>
<sequence>MFYYSNSEIKLGKSRVVVRNPKAGQIKMLMPRLSFGKLVHVSSILMTLLLAMNMHALAGHLKEDDIESGDPTPQPAISAAQPPPTENPTVPETHRPAEVQNTIEGWTSVLSSDTRQNPPAPSNAAPVQKAAQVGQMGASPHIHEIDPVVDTAEAGLVKDILTRQPDIDQQKKNLEDQKRVIDAANQALNEKMRVLDNSMASVAEKQAAQQETMSAETDRLVKIYEEMPPREAAAIFNIMDIHVLVSIANKMAPRKISSVMGYMMPERVNIVSQYMAGVRTFRPSHPPSDGMSGQTPDSGAAPWWSKSRTAPRQVEEESLKLSRQ</sequence>
<protein>
    <recommendedName>
        <fullName evidence="5">Flagellar motility protein MotE (MotC chaperone)</fullName>
    </recommendedName>
</protein>
<evidence type="ECO:0000256" key="2">
    <source>
        <dbReference type="SAM" id="MobiDB-lite"/>
    </source>
</evidence>
<keyword evidence="1" id="KW-0175">Coiled coil</keyword>
<name>A0A7W4PPG9_9PROT</name>
<keyword evidence="4" id="KW-1185">Reference proteome</keyword>
<comment type="caution">
    <text evidence="3">The sequence shown here is derived from an EMBL/GenBank/DDBJ whole genome shotgun (WGS) entry which is preliminary data.</text>
</comment>
<reference evidence="3 4" key="1">
    <citation type="submission" date="2020-04" db="EMBL/GenBank/DDBJ databases">
        <title>Description of novel Gluconacetobacter.</title>
        <authorList>
            <person name="Sombolestani A."/>
        </authorList>
    </citation>
    <scope>NUCLEOTIDE SEQUENCE [LARGE SCALE GENOMIC DNA]</scope>
    <source>
        <strain evidence="3 4">LMG 27800</strain>
    </source>
</reference>
<proteinExistence type="predicted"/>
<feature type="region of interest" description="Disordered" evidence="2">
    <location>
        <begin position="281"/>
        <end position="324"/>
    </location>
</feature>
<feature type="region of interest" description="Disordered" evidence="2">
    <location>
        <begin position="64"/>
        <end position="93"/>
    </location>
</feature>
<dbReference type="RefSeq" id="WP_182947249.1">
    <property type="nucleotide sequence ID" value="NZ_JABEQK010000001.1"/>
</dbReference>
<feature type="compositionally biased region" description="Basic and acidic residues" evidence="2">
    <location>
        <begin position="313"/>
        <end position="324"/>
    </location>
</feature>
<evidence type="ECO:0008006" key="5">
    <source>
        <dbReference type="Google" id="ProtNLM"/>
    </source>
</evidence>
<evidence type="ECO:0000256" key="1">
    <source>
        <dbReference type="SAM" id="Coils"/>
    </source>
</evidence>
<organism evidence="3 4">
    <name type="scientific">Gluconacetobacter takamatsuzukensis</name>
    <dbReference type="NCBI Taxonomy" id="1286190"/>
    <lineage>
        <taxon>Bacteria</taxon>
        <taxon>Pseudomonadati</taxon>
        <taxon>Pseudomonadota</taxon>
        <taxon>Alphaproteobacteria</taxon>
        <taxon>Acetobacterales</taxon>
        <taxon>Acetobacteraceae</taxon>
        <taxon>Gluconacetobacter</taxon>
    </lineage>
</organism>
<dbReference type="SUPFAM" id="SSF158791">
    <property type="entry name" value="MgtE N-terminal domain-like"/>
    <property type="match status" value="1"/>
</dbReference>
<gene>
    <name evidence="3" type="ORF">HLH27_01110</name>
</gene>